<evidence type="ECO:0000313" key="2">
    <source>
        <dbReference type="EMBL" id="KKK48357.1"/>
    </source>
</evidence>
<dbReference type="SUPFAM" id="SSF88723">
    <property type="entry name" value="PIN domain-like"/>
    <property type="match status" value="1"/>
</dbReference>
<dbReference type="PANTHER" id="PTHR36173:SF1">
    <property type="entry name" value="RIBONUCLEASE VAPC22"/>
    <property type="match status" value="1"/>
</dbReference>
<dbReference type="Gene3D" id="3.40.50.1010">
    <property type="entry name" value="5'-nuclease"/>
    <property type="match status" value="1"/>
</dbReference>
<evidence type="ECO:0000259" key="1">
    <source>
        <dbReference type="Pfam" id="PF01850"/>
    </source>
</evidence>
<dbReference type="InterPro" id="IPR002716">
    <property type="entry name" value="PIN_dom"/>
</dbReference>
<feature type="non-terminal residue" evidence="2">
    <location>
        <position position="113"/>
    </location>
</feature>
<sequence>MIVLDTHIWIWYIDSPDILSPNALQAIEKAKQNDSVYISSISSWEIYMLEKKGRLIFKIPASLWIKKCERQSFFRFVPVDNDIARLAVDLNELLHSDPADRIIIATAKSLGVP</sequence>
<organism evidence="2">
    <name type="scientific">marine sediment metagenome</name>
    <dbReference type="NCBI Taxonomy" id="412755"/>
    <lineage>
        <taxon>unclassified sequences</taxon>
        <taxon>metagenomes</taxon>
        <taxon>ecological metagenomes</taxon>
    </lineage>
</organism>
<comment type="caution">
    <text evidence="2">The sequence shown here is derived from an EMBL/GenBank/DDBJ whole genome shotgun (WGS) entry which is preliminary data.</text>
</comment>
<proteinExistence type="predicted"/>
<name>A0A0F8VVM1_9ZZZZ</name>
<dbReference type="PANTHER" id="PTHR36173">
    <property type="entry name" value="RIBONUCLEASE VAPC16-RELATED"/>
    <property type="match status" value="1"/>
</dbReference>
<protein>
    <recommendedName>
        <fullName evidence="1">PIN domain-containing protein</fullName>
    </recommendedName>
</protein>
<dbReference type="CDD" id="cd09872">
    <property type="entry name" value="PIN_Sll0205-like"/>
    <property type="match status" value="1"/>
</dbReference>
<dbReference type="EMBL" id="LAZR01069104">
    <property type="protein sequence ID" value="KKK48357.1"/>
    <property type="molecule type" value="Genomic_DNA"/>
</dbReference>
<dbReference type="InterPro" id="IPR052919">
    <property type="entry name" value="TA_system_RNase"/>
</dbReference>
<dbReference type="InterPro" id="IPR041705">
    <property type="entry name" value="PIN_Sll0205"/>
</dbReference>
<feature type="domain" description="PIN" evidence="1">
    <location>
        <begin position="2"/>
        <end position="112"/>
    </location>
</feature>
<dbReference type="Pfam" id="PF01850">
    <property type="entry name" value="PIN"/>
    <property type="match status" value="1"/>
</dbReference>
<dbReference type="InterPro" id="IPR029060">
    <property type="entry name" value="PIN-like_dom_sf"/>
</dbReference>
<dbReference type="AlphaFoldDB" id="A0A0F8VVM1"/>
<reference evidence="2" key="1">
    <citation type="journal article" date="2015" name="Nature">
        <title>Complex archaea that bridge the gap between prokaryotes and eukaryotes.</title>
        <authorList>
            <person name="Spang A."/>
            <person name="Saw J.H."/>
            <person name="Jorgensen S.L."/>
            <person name="Zaremba-Niedzwiedzka K."/>
            <person name="Martijn J."/>
            <person name="Lind A.E."/>
            <person name="van Eijk R."/>
            <person name="Schleper C."/>
            <person name="Guy L."/>
            <person name="Ettema T.J."/>
        </authorList>
    </citation>
    <scope>NUCLEOTIDE SEQUENCE</scope>
</reference>
<gene>
    <name evidence="2" type="ORF">LCGC14_3145910</name>
</gene>
<accession>A0A0F8VVM1</accession>